<dbReference type="GO" id="GO:0005525">
    <property type="term" value="F:GTP binding"/>
    <property type="evidence" value="ECO:0007669"/>
    <property type="project" value="UniProtKB-KW"/>
</dbReference>
<dbReference type="PRINTS" id="PR00449">
    <property type="entry name" value="RASTRNSFRMNG"/>
</dbReference>
<feature type="compositionally biased region" description="Basic and acidic residues" evidence="10">
    <location>
        <begin position="692"/>
        <end position="701"/>
    </location>
</feature>
<keyword evidence="6 11" id="KW-0472">Membrane</keyword>
<feature type="transmembrane region" description="Helical" evidence="11">
    <location>
        <begin position="478"/>
        <end position="497"/>
    </location>
</feature>
<dbReference type="PROSITE" id="PS51421">
    <property type="entry name" value="RAS"/>
    <property type="match status" value="1"/>
</dbReference>
<organism evidence="12 13">
    <name type="scientific">Scylla paramamosain</name>
    <name type="common">Mud crab</name>
    <dbReference type="NCBI Taxonomy" id="85552"/>
    <lineage>
        <taxon>Eukaryota</taxon>
        <taxon>Metazoa</taxon>
        <taxon>Ecdysozoa</taxon>
        <taxon>Arthropoda</taxon>
        <taxon>Crustacea</taxon>
        <taxon>Multicrustacea</taxon>
        <taxon>Malacostraca</taxon>
        <taxon>Eumalacostraca</taxon>
        <taxon>Eucarida</taxon>
        <taxon>Decapoda</taxon>
        <taxon>Pleocyemata</taxon>
        <taxon>Brachyura</taxon>
        <taxon>Eubrachyura</taxon>
        <taxon>Portunoidea</taxon>
        <taxon>Portunidae</taxon>
        <taxon>Portuninae</taxon>
        <taxon>Scylla</taxon>
    </lineage>
</organism>
<dbReference type="InterPro" id="IPR005225">
    <property type="entry name" value="Small_GTP-bd"/>
</dbReference>
<comment type="similarity">
    <text evidence="9">Belongs to the small GTPase superfamily. RasD family.</text>
</comment>
<accession>A0AAW0TU18</accession>
<dbReference type="GO" id="GO:0005886">
    <property type="term" value="C:plasma membrane"/>
    <property type="evidence" value="ECO:0007669"/>
    <property type="project" value="UniProtKB-SubCell"/>
</dbReference>
<feature type="compositionally biased region" description="Low complexity" evidence="10">
    <location>
        <begin position="662"/>
        <end position="679"/>
    </location>
</feature>
<keyword evidence="3" id="KW-0488">Methylation</keyword>
<keyword evidence="8" id="KW-0636">Prenylation</keyword>
<dbReference type="SMART" id="SM00174">
    <property type="entry name" value="RHO"/>
    <property type="match status" value="1"/>
</dbReference>
<evidence type="ECO:0000313" key="13">
    <source>
        <dbReference type="Proteomes" id="UP001487740"/>
    </source>
</evidence>
<feature type="transmembrane region" description="Helical" evidence="11">
    <location>
        <begin position="327"/>
        <end position="348"/>
    </location>
</feature>
<feature type="compositionally biased region" description="Basic residues" evidence="10">
    <location>
        <begin position="784"/>
        <end position="801"/>
    </location>
</feature>
<dbReference type="PANTHER" id="PTHR46149:SF7">
    <property type="entry name" value="GTP-BINDING PROTEIN DI-RAS2"/>
    <property type="match status" value="1"/>
</dbReference>
<feature type="transmembrane region" description="Helical" evidence="11">
    <location>
        <begin position="554"/>
        <end position="575"/>
    </location>
</feature>
<feature type="transmembrane region" description="Helical" evidence="11">
    <location>
        <begin position="164"/>
        <end position="185"/>
    </location>
</feature>
<keyword evidence="5" id="KW-0342">GTP-binding</keyword>
<dbReference type="Pfam" id="PF00071">
    <property type="entry name" value="Ras"/>
    <property type="match status" value="1"/>
</dbReference>
<evidence type="ECO:0000256" key="1">
    <source>
        <dbReference type="ARBA" id="ARBA00004193"/>
    </source>
</evidence>
<feature type="transmembrane region" description="Helical" evidence="11">
    <location>
        <begin position="249"/>
        <end position="273"/>
    </location>
</feature>
<evidence type="ECO:0000256" key="7">
    <source>
        <dbReference type="ARBA" id="ARBA00023288"/>
    </source>
</evidence>
<evidence type="ECO:0000256" key="2">
    <source>
        <dbReference type="ARBA" id="ARBA00022475"/>
    </source>
</evidence>
<keyword evidence="2" id="KW-1003">Cell membrane</keyword>
<feature type="transmembrane region" description="Helical" evidence="11">
    <location>
        <begin position="517"/>
        <end position="542"/>
    </location>
</feature>
<reference evidence="12 13" key="1">
    <citation type="submission" date="2023-03" db="EMBL/GenBank/DDBJ databases">
        <title>High-quality genome of Scylla paramamosain provides insights in environmental adaptation.</title>
        <authorList>
            <person name="Zhang L."/>
        </authorList>
    </citation>
    <scope>NUCLEOTIDE SEQUENCE [LARGE SCALE GENOMIC DNA]</scope>
    <source>
        <strain evidence="12">LZ_2023a</strain>
        <tissue evidence="12">Muscle</tissue>
    </source>
</reference>
<evidence type="ECO:0000313" key="12">
    <source>
        <dbReference type="EMBL" id="KAK8390834.1"/>
    </source>
</evidence>
<dbReference type="Proteomes" id="UP001487740">
    <property type="component" value="Unassembled WGS sequence"/>
</dbReference>
<dbReference type="InterPro" id="IPR027417">
    <property type="entry name" value="P-loop_NTPase"/>
</dbReference>
<evidence type="ECO:0000256" key="6">
    <source>
        <dbReference type="ARBA" id="ARBA00023136"/>
    </source>
</evidence>
<dbReference type="Gene3D" id="3.40.50.300">
    <property type="entry name" value="P-loop containing nucleotide triphosphate hydrolases"/>
    <property type="match status" value="1"/>
</dbReference>
<feature type="transmembrane region" description="Helical" evidence="11">
    <location>
        <begin position="417"/>
        <end position="439"/>
    </location>
</feature>
<dbReference type="AlphaFoldDB" id="A0AAW0TU18"/>
<keyword evidence="7" id="KW-0449">Lipoprotein</keyword>
<evidence type="ECO:0000256" key="4">
    <source>
        <dbReference type="ARBA" id="ARBA00022741"/>
    </source>
</evidence>
<evidence type="ECO:0000256" key="8">
    <source>
        <dbReference type="ARBA" id="ARBA00023289"/>
    </source>
</evidence>
<keyword evidence="4" id="KW-0547">Nucleotide-binding</keyword>
<gene>
    <name evidence="12" type="ORF">O3P69_010506</name>
</gene>
<dbReference type="PANTHER" id="PTHR46149">
    <property type="entry name" value="MIP08469P"/>
    <property type="match status" value="1"/>
</dbReference>
<evidence type="ECO:0000256" key="5">
    <source>
        <dbReference type="ARBA" id="ARBA00023134"/>
    </source>
</evidence>
<dbReference type="PROSITE" id="PS51419">
    <property type="entry name" value="RAB"/>
    <property type="match status" value="1"/>
</dbReference>
<dbReference type="SUPFAM" id="SSF52540">
    <property type="entry name" value="P-loop containing nucleoside triphosphate hydrolases"/>
    <property type="match status" value="1"/>
</dbReference>
<evidence type="ECO:0000256" key="11">
    <source>
        <dbReference type="SAM" id="Phobius"/>
    </source>
</evidence>
<dbReference type="SMART" id="SM00173">
    <property type="entry name" value="RAS"/>
    <property type="match status" value="1"/>
</dbReference>
<dbReference type="NCBIfam" id="TIGR00231">
    <property type="entry name" value="small_GTP"/>
    <property type="match status" value="1"/>
</dbReference>
<comment type="caution">
    <text evidence="12">The sequence shown here is derived from an EMBL/GenBank/DDBJ whole genome shotgun (WGS) entry which is preliminary data.</text>
</comment>
<feature type="compositionally biased region" description="Polar residues" evidence="10">
    <location>
        <begin position="741"/>
        <end position="760"/>
    </location>
</feature>
<evidence type="ECO:0000256" key="3">
    <source>
        <dbReference type="ARBA" id="ARBA00022481"/>
    </source>
</evidence>
<keyword evidence="11" id="KW-0812">Transmembrane</keyword>
<name>A0AAW0TU18_SCYPA</name>
<feature type="region of interest" description="Disordered" evidence="10">
    <location>
        <begin position="734"/>
        <end position="814"/>
    </location>
</feature>
<dbReference type="EMBL" id="JARAKH010000025">
    <property type="protein sequence ID" value="KAK8390834.1"/>
    <property type="molecule type" value="Genomic_DNA"/>
</dbReference>
<dbReference type="InterPro" id="IPR052236">
    <property type="entry name" value="Small_GTPase_RasD"/>
</dbReference>
<dbReference type="FunFam" id="3.40.50.300:FF:000475">
    <property type="entry name" value="GTP-binding protein Rhes"/>
    <property type="match status" value="1"/>
</dbReference>
<dbReference type="SMART" id="SM00175">
    <property type="entry name" value="RAB"/>
    <property type="match status" value="1"/>
</dbReference>
<keyword evidence="13" id="KW-1185">Reference proteome</keyword>
<dbReference type="InterPro" id="IPR001806">
    <property type="entry name" value="Small_GTPase"/>
</dbReference>
<protein>
    <submittedName>
        <fullName evidence="12">Uncharacterized protein</fullName>
    </submittedName>
</protein>
<feature type="region of interest" description="Disordered" evidence="10">
    <location>
        <begin position="656"/>
        <end position="701"/>
    </location>
</feature>
<feature type="transmembrane region" description="Helical" evidence="11">
    <location>
        <begin position="294"/>
        <end position="315"/>
    </location>
</feature>
<sequence>MTDHEHRIRLVLLGGAGVGKSSIISRFLYNKYTDKYKSTVEDLYNRDYEIGRITLKVDILDTAGDFQFPAMRRLSIANAHAFLIVYSIDQAHSFDTVRQVIGEIKEQRTDFEEIPIVIAGNKMDLEIERQVFKEDVTDWIYRELQRFRWTETHESLPPRSLPQFVVVFLIFPFVSSYLCSVIFHASSDLDLDDSSDCFRLSCVSEPAGDVTDRRGGLPSARIACLQEFPQKFFIHDDFPHSFQNPSRRVFPAMVSAFLKVCVAAVAMQALLHLRPDYPAIEPEVRRVLGLRDGLLAFQLSIAEFYPLLLGILALSVSGGGPLTPRGLGVGGSVLVVVGDQVFVVGVAWRSVSLLFAGRLVFALGEVFAQDVALIPLWMEHFTAADTSILYAAVIAASYFARACGLELYRWLQEDYGFTFFGTLSLFWTTLILYPVLYVTMEKMLPADKREHTHSRQDPSASVLHTVLQALRGTRELPCYFWLMMTAAGLFNASSLLYDDFTLLPEVFDDVDTASKAWSVMAGGYSLLGAACLLVTCLYYRGVVTDENPRLTGKLLFLLLGLRLAGFVYMGARLLIFGRQVSRYWGEVGVEVLVHLGTFLFDMWAEPHLVHLAGRGATSETCVMGLLTSLTAVTSLPLVHLQEKLFLWHADSNIAHSKRHASPRPSSSRFSSPRPTSSRPATPGHALPRHASKGTEGKNKEYGGHKCRVIECSAKENLHIKEIFRTFLQIGKVPQGEDSSLKRQSSAYSKTRSTYRSQTPPSDREPIPENGGATGSTPPSAFSRNKPRSRSLIRRSSKKAKQQVRDAQPDECSLS</sequence>
<dbReference type="GO" id="GO:0003924">
    <property type="term" value="F:GTPase activity"/>
    <property type="evidence" value="ECO:0007669"/>
    <property type="project" value="InterPro"/>
</dbReference>
<evidence type="ECO:0000256" key="9">
    <source>
        <dbReference type="ARBA" id="ARBA00038061"/>
    </source>
</evidence>
<keyword evidence="11" id="KW-1133">Transmembrane helix</keyword>
<proteinExistence type="inferred from homology"/>
<evidence type="ECO:0000256" key="10">
    <source>
        <dbReference type="SAM" id="MobiDB-lite"/>
    </source>
</evidence>
<comment type="subcellular location">
    <subcellularLocation>
        <location evidence="1">Cell membrane</location>
        <topology evidence="1">Lipid-anchor</topology>
    </subcellularLocation>
</comment>